<reference evidence="1" key="1">
    <citation type="submission" date="2014-09" db="EMBL/GenBank/DDBJ databases">
        <authorList>
            <person name="Magalhaes I.L.F."/>
            <person name="Oliveira U."/>
            <person name="Santos F.R."/>
            <person name="Vidigal T.H.D.A."/>
            <person name="Brescovit A.D."/>
            <person name="Santos A.J."/>
        </authorList>
    </citation>
    <scope>NUCLEOTIDE SEQUENCE</scope>
    <source>
        <tissue evidence="1">Shoot tissue taken approximately 20 cm above the soil surface</tissue>
    </source>
</reference>
<protein>
    <submittedName>
        <fullName evidence="1">Uncharacterized protein</fullName>
    </submittedName>
</protein>
<accession>A0A0A9N781</accession>
<dbReference type="AlphaFoldDB" id="A0A0A9N781"/>
<organism evidence="1">
    <name type="scientific">Arundo donax</name>
    <name type="common">Giant reed</name>
    <name type="synonym">Donax arundinaceus</name>
    <dbReference type="NCBI Taxonomy" id="35708"/>
    <lineage>
        <taxon>Eukaryota</taxon>
        <taxon>Viridiplantae</taxon>
        <taxon>Streptophyta</taxon>
        <taxon>Embryophyta</taxon>
        <taxon>Tracheophyta</taxon>
        <taxon>Spermatophyta</taxon>
        <taxon>Magnoliopsida</taxon>
        <taxon>Liliopsida</taxon>
        <taxon>Poales</taxon>
        <taxon>Poaceae</taxon>
        <taxon>PACMAD clade</taxon>
        <taxon>Arundinoideae</taxon>
        <taxon>Arundineae</taxon>
        <taxon>Arundo</taxon>
    </lineage>
</organism>
<reference evidence="1" key="2">
    <citation type="journal article" date="2015" name="Data Brief">
        <title>Shoot transcriptome of the giant reed, Arundo donax.</title>
        <authorList>
            <person name="Barrero R.A."/>
            <person name="Guerrero F.D."/>
            <person name="Moolhuijzen P."/>
            <person name="Goolsby J.A."/>
            <person name="Tidwell J."/>
            <person name="Bellgard S.E."/>
            <person name="Bellgard M.I."/>
        </authorList>
    </citation>
    <scope>NUCLEOTIDE SEQUENCE</scope>
    <source>
        <tissue evidence="1">Shoot tissue taken approximately 20 cm above the soil surface</tissue>
    </source>
</reference>
<proteinExistence type="predicted"/>
<dbReference type="EMBL" id="GBRH01268229">
    <property type="protein sequence ID" value="JAD29666.1"/>
    <property type="molecule type" value="Transcribed_RNA"/>
</dbReference>
<name>A0A0A9N781_ARUDO</name>
<sequence>MASRWSTLGTQKNATGNVKVLKEIEDDSSSTTPVKVSEYMGSAHGQLWLQAS</sequence>
<evidence type="ECO:0000313" key="1">
    <source>
        <dbReference type="EMBL" id="JAD29666.1"/>
    </source>
</evidence>